<gene>
    <name evidence="11" type="ORF">OSTLU_33639</name>
</gene>
<dbReference type="PANTHER" id="PTHR13832">
    <property type="entry name" value="PROTEIN PHOSPHATASE 2C"/>
    <property type="match status" value="1"/>
</dbReference>
<dbReference type="OMA" id="GPGIRNQ"/>
<dbReference type="EMBL" id="CP000589">
    <property type="protein sequence ID" value="ABO97927.1"/>
    <property type="molecule type" value="Genomic_DNA"/>
</dbReference>
<dbReference type="SMART" id="SM00331">
    <property type="entry name" value="PP2C_SIG"/>
    <property type="match status" value="1"/>
</dbReference>
<keyword evidence="8" id="KW-0464">Manganese</keyword>
<evidence type="ECO:0000256" key="6">
    <source>
        <dbReference type="ARBA" id="ARBA00022842"/>
    </source>
</evidence>
<dbReference type="OrthoDB" id="10264738at2759"/>
<dbReference type="Pfam" id="PF00481">
    <property type="entry name" value="PP2C"/>
    <property type="match status" value="2"/>
</dbReference>
<proteinExistence type="inferred from homology"/>
<comment type="similarity">
    <text evidence="9">Belongs to the PP2C family.</text>
</comment>
<dbReference type="KEGG" id="olu:OSTLU_33639"/>
<dbReference type="SUPFAM" id="SSF81606">
    <property type="entry name" value="PP2C-like"/>
    <property type="match status" value="1"/>
</dbReference>
<evidence type="ECO:0000259" key="10">
    <source>
        <dbReference type="PROSITE" id="PS51746"/>
    </source>
</evidence>
<dbReference type="Gene3D" id="3.60.40.10">
    <property type="entry name" value="PPM-type phosphatase domain"/>
    <property type="match status" value="1"/>
</dbReference>
<dbReference type="GO" id="GO:0046872">
    <property type="term" value="F:metal ion binding"/>
    <property type="evidence" value="ECO:0007669"/>
    <property type="project" value="UniProtKB-KW"/>
</dbReference>
<dbReference type="RefSeq" id="XP_001419634.1">
    <property type="nucleotide sequence ID" value="XM_001419597.1"/>
</dbReference>
<evidence type="ECO:0000256" key="4">
    <source>
        <dbReference type="ARBA" id="ARBA00022723"/>
    </source>
</evidence>
<dbReference type="GO" id="GO:0004722">
    <property type="term" value="F:protein serine/threonine phosphatase activity"/>
    <property type="evidence" value="ECO:0007669"/>
    <property type="project" value="UniProtKB-EC"/>
</dbReference>
<evidence type="ECO:0000256" key="1">
    <source>
        <dbReference type="ARBA" id="ARBA00001936"/>
    </source>
</evidence>
<comment type="cofactor">
    <cofactor evidence="2">
        <name>Mg(2+)</name>
        <dbReference type="ChEBI" id="CHEBI:18420"/>
    </cofactor>
</comment>
<dbReference type="PROSITE" id="PS51746">
    <property type="entry name" value="PPM_2"/>
    <property type="match status" value="1"/>
</dbReference>
<evidence type="ECO:0000256" key="3">
    <source>
        <dbReference type="ARBA" id="ARBA00013081"/>
    </source>
</evidence>
<dbReference type="InterPro" id="IPR036457">
    <property type="entry name" value="PPM-type-like_dom_sf"/>
</dbReference>
<dbReference type="Gramene" id="ABO97927">
    <property type="protein sequence ID" value="ABO97927"/>
    <property type="gene ID" value="OSTLU_33639"/>
</dbReference>
<organism evidence="11 12">
    <name type="scientific">Ostreococcus lucimarinus (strain CCE9901)</name>
    <dbReference type="NCBI Taxonomy" id="436017"/>
    <lineage>
        <taxon>Eukaryota</taxon>
        <taxon>Viridiplantae</taxon>
        <taxon>Chlorophyta</taxon>
        <taxon>Mamiellophyceae</taxon>
        <taxon>Mamiellales</taxon>
        <taxon>Bathycoccaceae</taxon>
        <taxon>Ostreococcus</taxon>
    </lineage>
</organism>
<dbReference type="PROSITE" id="PS01032">
    <property type="entry name" value="PPM_1"/>
    <property type="match status" value="1"/>
</dbReference>
<dbReference type="InterPro" id="IPR000222">
    <property type="entry name" value="PP2C_BS"/>
</dbReference>
<dbReference type="SMR" id="A4S313"/>
<keyword evidence="4" id="KW-0479">Metal-binding</keyword>
<dbReference type="CDD" id="cd00143">
    <property type="entry name" value="PP2Cc"/>
    <property type="match status" value="1"/>
</dbReference>
<evidence type="ECO:0000256" key="2">
    <source>
        <dbReference type="ARBA" id="ARBA00001946"/>
    </source>
</evidence>
<feature type="domain" description="PPM-type phosphatase" evidence="10">
    <location>
        <begin position="23"/>
        <end position="385"/>
    </location>
</feature>
<dbReference type="EC" id="3.1.3.16" evidence="3"/>
<keyword evidence="6" id="KW-0460">Magnesium</keyword>
<evidence type="ECO:0000313" key="11">
    <source>
        <dbReference type="EMBL" id="ABO97927.1"/>
    </source>
</evidence>
<comment type="cofactor">
    <cofactor evidence="1">
        <name>Mn(2+)</name>
        <dbReference type="ChEBI" id="CHEBI:29035"/>
    </cofactor>
</comment>
<accession>A4S313</accession>
<protein>
    <recommendedName>
        <fullName evidence="3">protein-serine/threonine phosphatase</fullName>
        <ecNumber evidence="3">3.1.3.16</ecNumber>
    </recommendedName>
</protein>
<dbReference type="GeneID" id="5003504"/>
<dbReference type="SMART" id="SM00332">
    <property type="entry name" value="PP2Cc"/>
    <property type="match status" value="1"/>
</dbReference>
<reference evidence="11 12" key="1">
    <citation type="journal article" date="2007" name="Proc. Natl. Acad. Sci. U.S.A.">
        <title>The tiny eukaryote Ostreococcus provides genomic insights into the paradox of plankton speciation.</title>
        <authorList>
            <person name="Palenik B."/>
            <person name="Grimwood J."/>
            <person name="Aerts A."/>
            <person name="Rouze P."/>
            <person name="Salamov A."/>
            <person name="Putnam N."/>
            <person name="Dupont C."/>
            <person name="Jorgensen R."/>
            <person name="Derelle E."/>
            <person name="Rombauts S."/>
            <person name="Zhou K."/>
            <person name="Otillar R."/>
            <person name="Merchant S.S."/>
            <person name="Podell S."/>
            <person name="Gaasterland T."/>
            <person name="Napoli C."/>
            <person name="Gendler K."/>
            <person name="Manuell A."/>
            <person name="Tai V."/>
            <person name="Vallon O."/>
            <person name="Piganeau G."/>
            <person name="Jancek S."/>
            <person name="Heijde M."/>
            <person name="Jabbari K."/>
            <person name="Bowler C."/>
            <person name="Lohr M."/>
            <person name="Robbens S."/>
            <person name="Werner G."/>
            <person name="Dubchak I."/>
            <person name="Pazour G.J."/>
            <person name="Ren Q."/>
            <person name="Paulsen I."/>
            <person name="Delwiche C."/>
            <person name="Schmutz J."/>
            <person name="Rokhsar D."/>
            <person name="Van de Peer Y."/>
            <person name="Moreau H."/>
            <person name="Grigoriev I.V."/>
        </authorList>
    </citation>
    <scope>NUCLEOTIDE SEQUENCE [LARGE SCALE GENOMIC DNA]</scope>
    <source>
        <strain evidence="11 12">CCE9901</strain>
    </source>
</reference>
<dbReference type="PANTHER" id="PTHR13832:SF827">
    <property type="entry name" value="PROTEIN PHOSPHATASE 1L"/>
    <property type="match status" value="1"/>
</dbReference>
<keyword evidence="12" id="KW-1185">Reference proteome</keyword>
<dbReference type="HOGENOM" id="CLU_013173_4_1_1"/>
<name>A4S313_OSTLU</name>
<dbReference type="AlphaFoldDB" id="A4S313"/>
<dbReference type="Proteomes" id="UP000001568">
    <property type="component" value="Chromosome 9"/>
</dbReference>
<dbReference type="eggNOG" id="KOG0698">
    <property type="taxonomic scope" value="Eukaryota"/>
</dbReference>
<dbReference type="InterPro" id="IPR015655">
    <property type="entry name" value="PP2C"/>
</dbReference>
<evidence type="ECO:0000313" key="12">
    <source>
        <dbReference type="Proteomes" id="UP000001568"/>
    </source>
</evidence>
<dbReference type="InterPro" id="IPR001932">
    <property type="entry name" value="PPM-type_phosphatase-like_dom"/>
</dbReference>
<evidence type="ECO:0000256" key="7">
    <source>
        <dbReference type="ARBA" id="ARBA00022912"/>
    </source>
</evidence>
<keyword evidence="5 9" id="KW-0378">Hydrolase</keyword>
<keyword evidence="7 9" id="KW-0904">Protein phosphatase</keyword>
<evidence type="ECO:0000256" key="8">
    <source>
        <dbReference type="ARBA" id="ARBA00023211"/>
    </source>
</evidence>
<evidence type="ECO:0000256" key="5">
    <source>
        <dbReference type="ARBA" id="ARBA00022801"/>
    </source>
</evidence>
<sequence>MGAYLSQPVTRKDSTDGADARFAYGTTAMQGWRTNMEDAHATILDLDADTAFFAVFDGHGGKEVAMYAAKRLHETLKETESYVAGDVARGLEESFLALDRKMLAKEAAGELKAFRAGGEKDDSSGFGGLLGDGASAEEQKNRRAEINAKLRAALIEQVKESNPDIDENDIKFDFELEDGDFNEIASSSGGDGADDASHENWTGPQAGATSVVVCVRGDKVYCANAGDSRAVFSRKGGEAVEMSEDHKPMNDGERKRIINAGGFVSEGRVNGSLALSRALGDFEYKMNKELDEKQQAVTAFPEIREFQLQEGDEFMILACDGIWDVMSSQECVNFVRERLVAKLKSGESDLKLSQICEELCDRCLAPDTRGSGLGCDNMSVVVVLLKKFCSIA</sequence>
<evidence type="ECO:0000256" key="9">
    <source>
        <dbReference type="RuleBase" id="RU003465"/>
    </source>
</evidence>